<dbReference type="AlphaFoldDB" id="A0A9D4JYU1"/>
<dbReference type="EMBL" id="JAIWYP010000005">
    <property type="protein sequence ID" value="KAH3825577.1"/>
    <property type="molecule type" value="Genomic_DNA"/>
</dbReference>
<evidence type="ECO:0000313" key="3">
    <source>
        <dbReference type="Proteomes" id="UP000828390"/>
    </source>
</evidence>
<evidence type="ECO:0000256" key="1">
    <source>
        <dbReference type="SAM" id="MobiDB-lite"/>
    </source>
</evidence>
<feature type="region of interest" description="Disordered" evidence="1">
    <location>
        <begin position="1"/>
        <end position="41"/>
    </location>
</feature>
<feature type="compositionally biased region" description="Low complexity" evidence="1">
    <location>
        <begin position="1"/>
        <end position="15"/>
    </location>
</feature>
<sequence>MQTTTLRTPSTTQKTKLGSPAITQTTTLGTPATTQTSTMGTHSIKQTMMGKLSNSSTSNMQTTALDTAIQLQTRKPQSCSHLQPSTS</sequence>
<comment type="caution">
    <text evidence="2">The sequence shown here is derived from an EMBL/GenBank/DDBJ whole genome shotgun (WGS) entry which is preliminary data.</text>
</comment>
<accession>A0A9D4JYU1</accession>
<protein>
    <submittedName>
        <fullName evidence="2">Uncharacterized protein</fullName>
    </submittedName>
</protein>
<evidence type="ECO:0000313" key="2">
    <source>
        <dbReference type="EMBL" id="KAH3825577.1"/>
    </source>
</evidence>
<reference evidence="2" key="1">
    <citation type="journal article" date="2019" name="bioRxiv">
        <title>The Genome of the Zebra Mussel, Dreissena polymorpha: A Resource for Invasive Species Research.</title>
        <authorList>
            <person name="McCartney M.A."/>
            <person name="Auch B."/>
            <person name="Kono T."/>
            <person name="Mallez S."/>
            <person name="Zhang Y."/>
            <person name="Obille A."/>
            <person name="Becker A."/>
            <person name="Abrahante J.E."/>
            <person name="Garbe J."/>
            <person name="Badalamenti J.P."/>
            <person name="Herman A."/>
            <person name="Mangelson H."/>
            <person name="Liachko I."/>
            <person name="Sullivan S."/>
            <person name="Sone E.D."/>
            <person name="Koren S."/>
            <person name="Silverstein K.A.T."/>
            <person name="Beckman K.B."/>
            <person name="Gohl D.M."/>
        </authorList>
    </citation>
    <scope>NUCLEOTIDE SEQUENCE</scope>
    <source>
        <strain evidence="2">Duluth1</strain>
        <tissue evidence="2">Whole animal</tissue>
    </source>
</reference>
<reference evidence="2" key="2">
    <citation type="submission" date="2020-11" db="EMBL/GenBank/DDBJ databases">
        <authorList>
            <person name="McCartney M.A."/>
            <person name="Auch B."/>
            <person name="Kono T."/>
            <person name="Mallez S."/>
            <person name="Becker A."/>
            <person name="Gohl D.M."/>
            <person name="Silverstein K.A.T."/>
            <person name="Koren S."/>
            <person name="Bechman K.B."/>
            <person name="Herman A."/>
            <person name="Abrahante J.E."/>
            <person name="Garbe J."/>
        </authorList>
    </citation>
    <scope>NUCLEOTIDE SEQUENCE</scope>
    <source>
        <strain evidence="2">Duluth1</strain>
        <tissue evidence="2">Whole animal</tissue>
    </source>
</reference>
<organism evidence="2 3">
    <name type="scientific">Dreissena polymorpha</name>
    <name type="common">Zebra mussel</name>
    <name type="synonym">Mytilus polymorpha</name>
    <dbReference type="NCBI Taxonomy" id="45954"/>
    <lineage>
        <taxon>Eukaryota</taxon>
        <taxon>Metazoa</taxon>
        <taxon>Spiralia</taxon>
        <taxon>Lophotrochozoa</taxon>
        <taxon>Mollusca</taxon>
        <taxon>Bivalvia</taxon>
        <taxon>Autobranchia</taxon>
        <taxon>Heteroconchia</taxon>
        <taxon>Euheterodonta</taxon>
        <taxon>Imparidentia</taxon>
        <taxon>Neoheterodontei</taxon>
        <taxon>Myida</taxon>
        <taxon>Dreissenoidea</taxon>
        <taxon>Dreissenidae</taxon>
        <taxon>Dreissena</taxon>
    </lineage>
</organism>
<name>A0A9D4JYU1_DREPO</name>
<keyword evidence="3" id="KW-1185">Reference proteome</keyword>
<proteinExistence type="predicted"/>
<gene>
    <name evidence="2" type="ORF">DPMN_127457</name>
</gene>
<dbReference type="Proteomes" id="UP000828390">
    <property type="component" value="Unassembled WGS sequence"/>
</dbReference>
<feature type="compositionally biased region" description="Low complexity" evidence="1">
    <location>
        <begin position="23"/>
        <end position="38"/>
    </location>
</feature>